<dbReference type="GO" id="GO:0005634">
    <property type="term" value="C:nucleus"/>
    <property type="evidence" value="ECO:0007669"/>
    <property type="project" value="TreeGrafter"/>
</dbReference>
<dbReference type="SMART" id="SM00220">
    <property type="entry name" value="S_TKc"/>
    <property type="match status" value="1"/>
</dbReference>
<dbReference type="EC" id="2.7.11.1" evidence="1"/>
<dbReference type="InterPro" id="IPR050339">
    <property type="entry name" value="CC_SR_Kinase"/>
</dbReference>
<evidence type="ECO:0000256" key="7">
    <source>
        <dbReference type="ARBA" id="ARBA00023193"/>
    </source>
</evidence>
<feature type="domain" description="Protein kinase" evidence="12">
    <location>
        <begin position="18"/>
        <end position="376"/>
    </location>
</feature>
<dbReference type="InterPro" id="IPR008271">
    <property type="entry name" value="Ser/Thr_kinase_AS"/>
</dbReference>
<protein>
    <recommendedName>
        <fullName evidence="1">non-specific serine/threonine protein kinase</fullName>
        <ecNumber evidence="1">2.7.11.1</ecNumber>
    </recommendedName>
</protein>
<comment type="catalytic activity">
    <reaction evidence="10">
        <text>L-seryl-[protein] + ATP = O-phospho-L-seryl-[protein] + ADP + H(+)</text>
        <dbReference type="Rhea" id="RHEA:17989"/>
        <dbReference type="Rhea" id="RHEA-COMP:9863"/>
        <dbReference type="Rhea" id="RHEA-COMP:11604"/>
        <dbReference type="ChEBI" id="CHEBI:15378"/>
        <dbReference type="ChEBI" id="CHEBI:29999"/>
        <dbReference type="ChEBI" id="CHEBI:30616"/>
        <dbReference type="ChEBI" id="CHEBI:83421"/>
        <dbReference type="ChEBI" id="CHEBI:456216"/>
        <dbReference type="EC" id="2.7.11.1"/>
    </reaction>
    <physiologicalReaction direction="left-to-right" evidence="10">
        <dbReference type="Rhea" id="RHEA:17990"/>
    </physiologicalReaction>
</comment>
<comment type="caution">
    <text evidence="13">The sequence shown here is derived from an EMBL/GenBank/DDBJ whole genome shotgun (WGS) entry which is preliminary data.</text>
</comment>
<gene>
    <name evidence="13" type="ORF">V1264_001210</name>
</gene>
<evidence type="ECO:0000256" key="11">
    <source>
        <dbReference type="SAM" id="MobiDB-lite"/>
    </source>
</evidence>
<evidence type="ECO:0000256" key="9">
    <source>
        <dbReference type="ARBA" id="ARBA00048659"/>
    </source>
</evidence>
<evidence type="ECO:0000256" key="2">
    <source>
        <dbReference type="ARBA" id="ARBA00022527"/>
    </source>
</evidence>
<evidence type="ECO:0000256" key="3">
    <source>
        <dbReference type="ARBA" id="ARBA00022679"/>
    </source>
</evidence>
<dbReference type="GO" id="GO:0005524">
    <property type="term" value="F:ATP binding"/>
    <property type="evidence" value="ECO:0007669"/>
    <property type="project" value="UniProtKB-KW"/>
</dbReference>
<keyword evidence="3" id="KW-0808">Transferase</keyword>
<sequence length="596" mass="66568">MESDTPPWKAYGSYAAEFIEHQKLGGGGQGAVFKAFHKLDKREYAVKKVKIDPSSNTTKILLREVRTLSSLSHSNIVRYHSSWIEGNQQEGHQQESDDEFASTSSVAGDEFASTSSVVFDSSRQTADQEKQEIARDFEDLSGSENVSGKKRPKESEADTTEQGESSSQATLSEPEGSSAILYIQMELCTSTLREWIDKRNATRAPSVPHQVTIKEMMCQILKGVKFIHEEGLIHRDLKPENIFLQGDHVKIGDFGLAKWGSGGENETPNISGSSADTKAYCAGTKPYAAPERVLLQDYDEKSDIFSLGVMFVEMCYRILTTTEKMEIARELQNGHLPKALKDKAWKRETRAIRRMCRKDATRRPTADDLLSGALFLTPEQEIIRLEKIIWQKDARIKQLRQGLRKYSPHLLLAKLRSYKAQLDIDRAQLKRLKEKSVGKMLSPSEASDLLQSVNLSGINFQSTKSRDFFEQICQGMLVVVHGFYEDVLNLLAAKSISSGIDTQGLQEFDSQHELLEKSVDVVLRAMRLDASMGSKLFSRLRSVDLTERITMLKESTAGAQGGQSYAGTSGREKRKRKKSGKGTGRQTFGASSQLGE</sequence>
<evidence type="ECO:0000313" key="14">
    <source>
        <dbReference type="Proteomes" id="UP001374579"/>
    </source>
</evidence>
<dbReference type="Gene3D" id="3.30.200.20">
    <property type="entry name" value="Phosphorylase Kinase, domain 1"/>
    <property type="match status" value="1"/>
</dbReference>
<evidence type="ECO:0000256" key="10">
    <source>
        <dbReference type="ARBA" id="ARBA00048977"/>
    </source>
</evidence>
<reference evidence="13 14" key="1">
    <citation type="submission" date="2024-02" db="EMBL/GenBank/DDBJ databases">
        <title>Chromosome-scale genome assembly of the rough periwinkle Littorina saxatilis.</title>
        <authorList>
            <person name="De Jode A."/>
            <person name="Faria R."/>
            <person name="Formenti G."/>
            <person name="Sims Y."/>
            <person name="Smith T.P."/>
            <person name="Tracey A."/>
            <person name="Wood J.M.D."/>
            <person name="Zagrodzka Z.B."/>
            <person name="Johannesson K."/>
            <person name="Butlin R.K."/>
            <person name="Leder E.H."/>
        </authorList>
    </citation>
    <scope>NUCLEOTIDE SEQUENCE [LARGE SCALE GENOMIC DNA]</scope>
    <source>
        <strain evidence="13">Snail1</strain>
        <tissue evidence="13">Muscle</tissue>
    </source>
</reference>
<keyword evidence="5" id="KW-0418">Kinase</keyword>
<dbReference type="Proteomes" id="UP001374579">
    <property type="component" value="Unassembled WGS sequence"/>
</dbReference>
<evidence type="ECO:0000313" key="13">
    <source>
        <dbReference type="EMBL" id="KAK7115320.1"/>
    </source>
</evidence>
<dbReference type="InterPro" id="IPR000719">
    <property type="entry name" value="Prot_kinase_dom"/>
</dbReference>
<evidence type="ECO:0000256" key="4">
    <source>
        <dbReference type="ARBA" id="ARBA00022741"/>
    </source>
</evidence>
<dbReference type="Gene3D" id="1.10.510.10">
    <property type="entry name" value="Transferase(Phosphotransferase) domain 1"/>
    <property type="match status" value="1"/>
</dbReference>
<feature type="region of interest" description="Disordered" evidence="11">
    <location>
        <begin position="87"/>
        <end position="106"/>
    </location>
</feature>
<comment type="similarity">
    <text evidence="8">Belongs to the protein kinase superfamily. Ser/Thr protein kinase family. GCN2 subfamily.</text>
</comment>
<evidence type="ECO:0000256" key="6">
    <source>
        <dbReference type="ARBA" id="ARBA00022840"/>
    </source>
</evidence>
<evidence type="ECO:0000259" key="12">
    <source>
        <dbReference type="PROSITE" id="PS50011"/>
    </source>
</evidence>
<name>A0AAN9C1G4_9CAEN</name>
<dbReference type="InterPro" id="IPR011009">
    <property type="entry name" value="Kinase-like_dom_sf"/>
</dbReference>
<dbReference type="AlphaFoldDB" id="A0AAN9C1G4"/>
<feature type="region of interest" description="Disordered" evidence="11">
    <location>
        <begin position="556"/>
        <end position="596"/>
    </location>
</feature>
<comment type="catalytic activity">
    <reaction evidence="9">
        <text>L-threonyl-[protein] + ATP = O-phospho-L-threonyl-[protein] + ADP + H(+)</text>
        <dbReference type="Rhea" id="RHEA:46608"/>
        <dbReference type="Rhea" id="RHEA-COMP:11060"/>
        <dbReference type="Rhea" id="RHEA-COMP:11605"/>
        <dbReference type="ChEBI" id="CHEBI:15378"/>
        <dbReference type="ChEBI" id="CHEBI:30013"/>
        <dbReference type="ChEBI" id="CHEBI:30616"/>
        <dbReference type="ChEBI" id="CHEBI:61977"/>
        <dbReference type="ChEBI" id="CHEBI:456216"/>
        <dbReference type="EC" id="2.7.11.1"/>
    </reaction>
    <physiologicalReaction direction="left-to-right" evidence="9">
        <dbReference type="Rhea" id="RHEA:46609"/>
    </physiologicalReaction>
</comment>
<dbReference type="GO" id="GO:0017148">
    <property type="term" value="P:negative regulation of translation"/>
    <property type="evidence" value="ECO:0007669"/>
    <property type="project" value="UniProtKB-KW"/>
</dbReference>
<dbReference type="PANTHER" id="PTHR11042:SF160">
    <property type="entry name" value="EUKARYOTIC TRANSLATION INITIATION FACTOR 2-ALPHA KINASE 1"/>
    <property type="match status" value="1"/>
</dbReference>
<keyword evidence="7" id="KW-0652">Protein synthesis inhibitor</keyword>
<dbReference type="EMBL" id="JBAMIC010000001">
    <property type="protein sequence ID" value="KAK7115320.1"/>
    <property type="molecule type" value="Genomic_DNA"/>
</dbReference>
<evidence type="ECO:0000256" key="8">
    <source>
        <dbReference type="ARBA" id="ARBA00037982"/>
    </source>
</evidence>
<keyword evidence="2" id="KW-0723">Serine/threonine-protein kinase</keyword>
<dbReference type="PANTHER" id="PTHR11042">
    <property type="entry name" value="EUKARYOTIC TRANSLATION INITIATION FACTOR 2-ALPHA KINASE EIF2-ALPHA KINASE -RELATED"/>
    <property type="match status" value="1"/>
</dbReference>
<proteinExistence type="inferred from homology"/>
<keyword evidence="4" id="KW-0547">Nucleotide-binding</keyword>
<feature type="compositionally biased region" description="Basic and acidic residues" evidence="11">
    <location>
        <begin position="126"/>
        <end position="138"/>
    </location>
</feature>
<feature type="compositionally biased region" description="Polar residues" evidence="11">
    <location>
        <begin position="115"/>
        <end position="125"/>
    </location>
</feature>
<dbReference type="PROSITE" id="PS00108">
    <property type="entry name" value="PROTEIN_KINASE_ST"/>
    <property type="match status" value="1"/>
</dbReference>
<accession>A0AAN9C1G4</accession>
<feature type="region of interest" description="Disordered" evidence="11">
    <location>
        <begin position="115"/>
        <end position="175"/>
    </location>
</feature>
<organism evidence="13 14">
    <name type="scientific">Littorina saxatilis</name>
    <dbReference type="NCBI Taxonomy" id="31220"/>
    <lineage>
        <taxon>Eukaryota</taxon>
        <taxon>Metazoa</taxon>
        <taxon>Spiralia</taxon>
        <taxon>Lophotrochozoa</taxon>
        <taxon>Mollusca</taxon>
        <taxon>Gastropoda</taxon>
        <taxon>Caenogastropoda</taxon>
        <taxon>Littorinimorpha</taxon>
        <taxon>Littorinoidea</taxon>
        <taxon>Littorinidae</taxon>
        <taxon>Littorina</taxon>
    </lineage>
</organism>
<keyword evidence="6" id="KW-0067">ATP-binding</keyword>
<dbReference type="SUPFAM" id="SSF56112">
    <property type="entry name" value="Protein kinase-like (PK-like)"/>
    <property type="match status" value="1"/>
</dbReference>
<dbReference type="GO" id="GO:0004694">
    <property type="term" value="F:eukaryotic translation initiation factor 2alpha kinase activity"/>
    <property type="evidence" value="ECO:0007669"/>
    <property type="project" value="TreeGrafter"/>
</dbReference>
<feature type="compositionally biased region" description="Polar residues" evidence="11">
    <location>
        <begin position="586"/>
        <end position="596"/>
    </location>
</feature>
<keyword evidence="14" id="KW-1185">Reference proteome</keyword>
<evidence type="ECO:0000256" key="1">
    <source>
        <dbReference type="ARBA" id="ARBA00012513"/>
    </source>
</evidence>
<dbReference type="Pfam" id="PF00069">
    <property type="entry name" value="Pkinase"/>
    <property type="match status" value="2"/>
</dbReference>
<evidence type="ECO:0000256" key="5">
    <source>
        <dbReference type="ARBA" id="ARBA00022777"/>
    </source>
</evidence>
<dbReference type="GO" id="GO:0005737">
    <property type="term" value="C:cytoplasm"/>
    <property type="evidence" value="ECO:0007669"/>
    <property type="project" value="TreeGrafter"/>
</dbReference>
<dbReference type="PROSITE" id="PS50011">
    <property type="entry name" value="PROTEIN_KINASE_DOM"/>
    <property type="match status" value="1"/>
</dbReference>
<feature type="compositionally biased region" description="Polar residues" evidence="11">
    <location>
        <begin position="160"/>
        <end position="171"/>
    </location>
</feature>